<dbReference type="GO" id="GO:0046872">
    <property type="term" value="F:metal ion binding"/>
    <property type="evidence" value="ECO:0007669"/>
    <property type="project" value="UniProtKB-KW"/>
</dbReference>
<evidence type="ECO:0000256" key="5">
    <source>
        <dbReference type="ARBA" id="ARBA00048124"/>
    </source>
</evidence>
<dbReference type="Pfam" id="PF08652">
    <property type="entry name" value="RAI1"/>
    <property type="match status" value="1"/>
</dbReference>
<keyword evidence="6" id="KW-0378">Hydrolase</keyword>
<dbReference type="PANTHER" id="PTHR12395:SF9">
    <property type="entry name" value="DECAPPING AND EXORIBONUCLEASE PROTEIN"/>
    <property type="match status" value="1"/>
</dbReference>
<comment type="subcellular location">
    <subcellularLocation>
        <location evidence="6">Nucleus</location>
    </subcellularLocation>
</comment>
<reference evidence="8 9" key="1">
    <citation type="submission" date="2016-07" db="EMBL/GenBank/DDBJ databases">
        <title>Pervasive Adenine N6-methylation of Active Genes in Fungi.</title>
        <authorList>
            <consortium name="DOE Joint Genome Institute"/>
            <person name="Mondo S.J."/>
            <person name="Dannebaum R.O."/>
            <person name="Kuo R.C."/>
            <person name="Labutti K."/>
            <person name="Haridas S."/>
            <person name="Kuo A."/>
            <person name="Salamov A."/>
            <person name="Ahrendt S.R."/>
            <person name="Lipzen A."/>
            <person name="Sullivan W."/>
            <person name="Andreopoulos W.B."/>
            <person name="Clum A."/>
            <person name="Lindquist E."/>
            <person name="Daum C."/>
            <person name="Ramamoorthy G.K."/>
            <person name="Gryganskyi A."/>
            <person name="Culley D."/>
            <person name="Magnuson J.K."/>
            <person name="James T.Y."/>
            <person name="O'Malley M.A."/>
            <person name="Stajich J.E."/>
            <person name="Spatafora J.W."/>
            <person name="Visel A."/>
            <person name="Grigoriev I.V."/>
        </authorList>
    </citation>
    <scope>NUCLEOTIDE SEQUENCE [LARGE SCALE GENOMIC DNA]</scope>
    <source>
        <strain evidence="8 9">NRRL 1336</strain>
    </source>
</reference>
<keyword evidence="6" id="KW-0539">Nucleus</keyword>
<evidence type="ECO:0000313" key="8">
    <source>
        <dbReference type="EMBL" id="ORZ25307.1"/>
    </source>
</evidence>
<dbReference type="GO" id="GO:0000166">
    <property type="term" value="F:nucleotide binding"/>
    <property type="evidence" value="ECO:0007669"/>
    <property type="project" value="UniProtKB-KW"/>
</dbReference>
<evidence type="ECO:0000256" key="4">
    <source>
        <dbReference type="ARBA" id="ARBA00044692"/>
    </source>
</evidence>
<name>A0A1X2J0D3_9FUNG</name>
<comment type="catalytic activity">
    <reaction evidence="4">
        <text>a 5'-end triphospho-ribonucleoside in mRNA + H2O = a 5'-end phospho-ribonucleoside in mRNA + diphosphate + H(+)</text>
        <dbReference type="Rhea" id="RHEA:78683"/>
        <dbReference type="Rhea" id="RHEA-COMP:15692"/>
        <dbReference type="Rhea" id="RHEA-COMP:17164"/>
        <dbReference type="ChEBI" id="CHEBI:15377"/>
        <dbReference type="ChEBI" id="CHEBI:15378"/>
        <dbReference type="ChEBI" id="CHEBI:33019"/>
        <dbReference type="ChEBI" id="CHEBI:138282"/>
        <dbReference type="ChEBI" id="CHEBI:167618"/>
    </reaction>
    <physiologicalReaction direction="left-to-right" evidence="4">
        <dbReference type="Rhea" id="RHEA:78684"/>
    </physiologicalReaction>
</comment>
<dbReference type="AlphaFoldDB" id="A0A1X2J0D3"/>
<keyword evidence="6" id="KW-0694">RNA-binding</keyword>
<dbReference type="Proteomes" id="UP000193560">
    <property type="component" value="Unassembled WGS sequence"/>
</dbReference>
<dbReference type="PANTHER" id="PTHR12395">
    <property type="entry name" value="DOM-3 RELATED"/>
    <property type="match status" value="1"/>
</dbReference>
<dbReference type="InterPro" id="IPR039039">
    <property type="entry name" value="RAI1-like_fam"/>
</dbReference>
<gene>
    <name evidence="8" type="ORF">BCR42DRAFT_399865</name>
</gene>
<evidence type="ECO:0000256" key="2">
    <source>
        <dbReference type="ARBA" id="ARBA00006562"/>
    </source>
</evidence>
<comment type="catalytic activity">
    <reaction evidence="3">
        <text>a 5'-end (N(7)-methyl 5'-triphosphoguanosine)-ribonucleoside-ribonucleotide in mRNA + H2O = a (N(7)-methyl 5'-triphosphoguanosine)-nucleoside + a 5'-end phospho-ribonucleoside in mRNA + H(+)</text>
        <dbReference type="Rhea" id="RHEA:66928"/>
        <dbReference type="Rhea" id="RHEA-COMP:15692"/>
        <dbReference type="Rhea" id="RHEA-COMP:17313"/>
        <dbReference type="ChEBI" id="CHEBI:15377"/>
        <dbReference type="ChEBI" id="CHEBI:15378"/>
        <dbReference type="ChEBI" id="CHEBI:138282"/>
        <dbReference type="ChEBI" id="CHEBI:172876"/>
        <dbReference type="ChEBI" id="CHEBI:172877"/>
    </reaction>
    <physiologicalReaction direction="left-to-right" evidence="3">
        <dbReference type="Rhea" id="RHEA:66929"/>
    </physiologicalReaction>
</comment>
<comment type="catalytic activity">
    <reaction evidence="5">
        <text>a 5'-end NAD(+)-phospho-ribonucleoside in mRNA + H2O = a 5'-end phospho-ribonucleoside in mRNA + NAD(+) + H(+)</text>
        <dbReference type="Rhea" id="RHEA:60880"/>
        <dbReference type="Rhea" id="RHEA-COMP:15692"/>
        <dbReference type="Rhea" id="RHEA-COMP:15698"/>
        <dbReference type="ChEBI" id="CHEBI:15377"/>
        <dbReference type="ChEBI" id="CHEBI:15378"/>
        <dbReference type="ChEBI" id="CHEBI:57540"/>
        <dbReference type="ChEBI" id="CHEBI:138282"/>
        <dbReference type="ChEBI" id="CHEBI:144029"/>
    </reaction>
    <physiologicalReaction direction="left-to-right" evidence="5">
        <dbReference type="Rhea" id="RHEA:60881"/>
    </physiologicalReaction>
</comment>
<protein>
    <recommendedName>
        <fullName evidence="6">Decapping nuclease</fullName>
        <ecNumber evidence="6">3.6.1.-</ecNumber>
    </recommendedName>
</protein>
<dbReference type="GO" id="GO:0034353">
    <property type="term" value="F:mRNA 5'-diphosphatase activity"/>
    <property type="evidence" value="ECO:0007669"/>
    <property type="project" value="TreeGrafter"/>
</dbReference>
<dbReference type="GO" id="GO:0005829">
    <property type="term" value="C:cytosol"/>
    <property type="evidence" value="ECO:0007669"/>
    <property type="project" value="TreeGrafter"/>
</dbReference>
<organism evidence="8 9">
    <name type="scientific">Absidia repens</name>
    <dbReference type="NCBI Taxonomy" id="90262"/>
    <lineage>
        <taxon>Eukaryota</taxon>
        <taxon>Fungi</taxon>
        <taxon>Fungi incertae sedis</taxon>
        <taxon>Mucoromycota</taxon>
        <taxon>Mucoromycotina</taxon>
        <taxon>Mucoromycetes</taxon>
        <taxon>Mucorales</taxon>
        <taxon>Cunninghamellaceae</taxon>
        <taxon>Absidia</taxon>
    </lineage>
</organism>
<keyword evidence="6" id="KW-0547">Nucleotide-binding</keyword>
<comment type="caution">
    <text evidence="8">The sequence shown here is derived from an EMBL/GenBank/DDBJ whole genome shotgun (WGS) entry which is preliminary data.</text>
</comment>
<dbReference type="OrthoDB" id="5853397at2759"/>
<dbReference type="STRING" id="90262.A0A1X2J0D3"/>
<sequence length="392" mass="45832">MSKRKLSFDYSTKNTQPFNRKTFPVLHTDRYAGSSPVYKQPREINSYSIDADRRVWFDDRELKYYFKFTGHNLNLGFDKFIKRDESLLEHLDTLLDAVTDARRKTTNPNTTNANFITWRGIMTKLLCTPYCRNEPWELRATKYNDTIFIEEQTTAEKKEKEAQATVRQQLMSYWGYKFETLSTISILPKTINRDNYEEVIESRIPEGADTNVQYCVAVKTTLGKNSVIMGAEVDCSRDEKCVNDPLRNYIELKTSRYVENEKQRRTYERFKLLKFWAQSFLAGVPTVIVGFRDDDGYIKEVKSLKTLEIPRQVRGRPGMWDPSVCLNFANQVLDWLSDNIVDNDPTVTYCIKWQHPWRELVMECTGHDNVFLTKRFIDGEVSNNIGGPRADV</sequence>
<evidence type="ECO:0000259" key="7">
    <source>
        <dbReference type="Pfam" id="PF08652"/>
    </source>
</evidence>
<dbReference type="GO" id="GO:0004518">
    <property type="term" value="F:nuclease activity"/>
    <property type="evidence" value="ECO:0007669"/>
    <property type="project" value="UniProtKB-KW"/>
</dbReference>
<dbReference type="InterPro" id="IPR013961">
    <property type="entry name" value="RAI1"/>
</dbReference>
<evidence type="ECO:0000256" key="6">
    <source>
        <dbReference type="RuleBase" id="RU367113"/>
    </source>
</evidence>
<dbReference type="GO" id="GO:0005634">
    <property type="term" value="C:nucleus"/>
    <property type="evidence" value="ECO:0007669"/>
    <property type="project" value="UniProtKB-SubCell"/>
</dbReference>
<dbReference type="EC" id="3.6.1.-" evidence="6"/>
<dbReference type="EMBL" id="MCGE01000001">
    <property type="protein sequence ID" value="ORZ25307.1"/>
    <property type="molecule type" value="Genomic_DNA"/>
</dbReference>
<comment type="cofactor">
    <cofactor evidence="1 6">
        <name>a divalent metal cation</name>
        <dbReference type="ChEBI" id="CHEBI:60240"/>
    </cofactor>
</comment>
<evidence type="ECO:0000256" key="1">
    <source>
        <dbReference type="ARBA" id="ARBA00001968"/>
    </source>
</evidence>
<proteinExistence type="inferred from homology"/>
<dbReference type="GO" id="GO:0003723">
    <property type="term" value="F:RNA binding"/>
    <property type="evidence" value="ECO:0007669"/>
    <property type="project" value="UniProtKB-KW"/>
</dbReference>
<dbReference type="GO" id="GO:0000956">
    <property type="term" value="P:nuclear-transcribed mRNA catabolic process"/>
    <property type="evidence" value="ECO:0007669"/>
    <property type="project" value="TreeGrafter"/>
</dbReference>
<comment type="function">
    <text evidence="6">Decapping enzyme for NAD-capped RNAs: specifically hydrolyzes the nicotinamide adenine dinucleotide (NAD) cap from a subset of RNAs by removing the entire NAD moiety from the 5'-end of an NAD-capped RNA.</text>
</comment>
<keyword evidence="6" id="KW-0540">Nuclease</keyword>
<keyword evidence="6" id="KW-0479">Metal-binding</keyword>
<feature type="domain" description="RAI1-like" evidence="7">
    <location>
        <begin position="39"/>
        <end position="376"/>
    </location>
</feature>
<dbReference type="GO" id="GO:0110155">
    <property type="term" value="P:NAD-cap decapping"/>
    <property type="evidence" value="ECO:0007669"/>
    <property type="project" value="TreeGrafter"/>
</dbReference>
<evidence type="ECO:0000313" key="9">
    <source>
        <dbReference type="Proteomes" id="UP000193560"/>
    </source>
</evidence>
<keyword evidence="9" id="KW-1185">Reference proteome</keyword>
<evidence type="ECO:0000256" key="3">
    <source>
        <dbReference type="ARBA" id="ARBA00044676"/>
    </source>
</evidence>
<comment type="similarity">
    <text evidence="2 6">Belongs to the DXO/Dom3Z family.</text>
</comment>
<accession>A0A1X2J0D3</accession>